<dbReference type="GO" id="GO:0043565">
    <property type="term" value="F:sequence-specific DNA binding"/>
    <property type="evidence" value="ECO:0007669"/>
    <property type="project" value="InterPro"/>
</dbReference>
<keyword evidence="5" id="KW-1185">Reference proteome</keyword>
<dbReference type="PROSITE" id="PS01124">
    <property type="entry name" value="HTH_ARAC_FAMILY_2"/>
    <property type="match status" value="1"/>
</dbReference>
<dbReference type="RefSeq" id="WP_251918791.1">
    <property type="nucleotide sequence ID" value="NZ_JAMRXG010000032.1"/>
</dbReference>
<accession>A0A9X2J1L1</accession>
<dbReference type="SUPFAM" id="SSF46689">
    <property type="entry name" value="Homeodomain-like"/>
    <property type="match status" value="1"/>
</dbReference>
<gene>
    <name evidence="4" type="ORF">NDR86_36485</name>
</gene>
<keyword evidence="1" id="KW-0805">Transcription regulation</keyword>
<dbReference type="PANTHER" id="PTHR43436">
    <property type="entry name" value="ARAC-FAMILY TRANSCRIPTIONAL REGULATOR"/>
    <property type="match status" value="1"/>
</dbReference>
<dbReference type="AlphaFoldDB" id="A0A9X2J1L1"/>
<evidence type="ECO:0000259" key="3">
    <source>
        <dbReference type="PROSITE" id="PS01124"/>
    </source>
</evidence>
<dbReference type="Proteomes" id="UP001139157">
    <property type="component" value="Unassembled WGS sequence"/>
</dbReference>
<comment type="caution">
    <text evidence="4">The sequence shown here is derived from an EMBL/GenBank/DDBJ whole genome shotgun (WGS) entry which is preliminary data.</text>
</comment>
<evidence type="ECO:0000256" key="1">
    <source>
        <dbReference type="ARBA" id="ARBA00023015"/>
    </source>
</evidence>
<proteinExistence type="predicted"/>
<dbReference type="EMBL" id="JAMRXG010000032">
    <property type="protein sequence ID" value="MCM6778989.1"/>
    <property type="molecule type" value="Genomic_DNA"/>
</dbReference>
<evidence type="ECO:0000313" key="5">
    <source>
        <dbReference type="Proteomes" id="UP001139157"/>
    </source>
</evidence>
<keyword evidence="2" id="KW-0804">Transcription</keyword>
<evidence type="ECO:0000256" key="2">
    <source>
        <dbReference type="ARBA" id="ARBA00023163"/>
    </source>
</evidence>
<dbReference type="Pfam" id="PF12833">
    <property type="entry name" value="HTH_18"/>
    <property type="match status" value="1"/>
</dbReference>
<evidence type="ECO:0000313" key="4">
    <source>
        <dbReference type="EMBL" id="MCM6778989.1"/>
    </source>
</evidence>
<dbReference type="SMART" id="SM00342">
    <property type="entry name" value="HTH_ARAC"/>
    <property type="match status" value="1"/>
</dbReference>
<reference evidence="4" key="1">
    <citation type="submission" date="2022-06" db="EMBL/GenBank/DDBJ databases">
        <title>Novel species in genus nocardia.</title>
        <authorList>
            <person name="Li F."/>
        </authorList>
    </citation>
    <scope>NUCLEOTIDE SEQUENCE</scope>
    <source>
        <strain evidence="4">CDC141</strain>
    </source>
</reference>
<dbReference type="PANTHER" id="PTHR43436:SF1">
    <property type="entry name" value="TRANSCRIPTIONAL REGULATORY PROTEIN"/>
    <property type="match status" value="1"/>
</dbReference>
<dbReference type="GO" id="GO:0003700">
    <property type="term" value="F:DNA-binding transcription factor activity"/>
    <property type="evidence" value="ECO:0007669"/>
    <property type="project" value="InterPro"/>
</dbReference>
<protein>
    <submittedName>
        <fullName evidence="4">AraC family transcriptional regulator</fullName>
    </submittedName>
</protein>
<sequence length="255" mass="27428">MTGRIATAQRRSVWLWAGQAAYLGPSFHLAAHSTPVHCLVVGVDAPFTVSIPAGASWRRRSALIPARTLHKIDAGAGRMLFYYFDPQSRHITDVRAAMTESTATLPAEHRHEANLLDHLHARDTPDPGELRRLVLGGGERKPIDQRIASAMELIRSDPAQDLHAGTLAAAVGLSTSRFLHLFSSQAGTSFRRYRLWARLLSVGASVADGHDLTAAAVTAGFASASHFSDTFRAMFGLTATTVLSQGTEINTIAAP</sequence>
<organism evidence="4 5">
    <name type="scientific">Nocardia pulmonis</name>
    <dbReference type="NCBI Taxonomy" id="2951408"/>
    <lineage>
        <taxon>Bacteria</taxon>
        <taxon>Bacillati</taxon>
        <taxon>Actinomycetota</taxon>
        <taxon>Actinomycetes</taxon>
        <taxon>Mycobacteriales</taxon>
        <taxon>Nocardiaceae</taxon>
        <taxon>Nocardia</taxon>
    </lineage>
</organism>
<name>A0A9X2J1L1_9NOCA</name>
<dbReference type="InterPro" id="IPR018060">
    <property type="entry name" value="HTH_AraC"/>
</dbReference>
<feature type="domain" description="HTH araC/xylS-type" evidence="3">
    <location>
        <begin position="148"/>
        <end position="245"/>
    </location>
</feature>
<dbReference type="InterPro" id="IPR009057">
    <property type="entry name" value="Homeodomain-like_sf"/>
</dbReference>
<dbReference type="Gene3D" id="1.10.10.60">
    <property type="entry name" value="Homeodomain-like"/>
    <property type="match status" value="1"/>
</dbReference>